<feature type="domain" description="HTH lysR-type" evidence="6">
    <location>
        <begin position="6"/>
        <end position="63"/>
    </location>
</feature>
<evidence type="ECO:0000313" key="8">
    <source>
        <dbReference type="Proteomes" id="UP000277294"/>
    </source>
</evidence>
<gene>
    <name evidence="7" type="primary">gcvA_11</name>
    <name evidence="7" type="ORF">PIGHUM_03161</name>
</gene>
<dbReference type="GO" id="GO:0006351">
    <property type="term" value="P:DNA-templated transcription"/>
    <property type="evidence" value="ECO:0007669"/>
    <property type="project" value="TreeGrafter"/>
</dbReference>
<keyword evidence="2" id="KW-0805">Transcription regulation</keyword>
<dbReference type="InterPro" id="IPR036388">
    <property type="entry name" value="WH-like_DNA-bd_sf"/>
</dbReference>
<dbReference type="InterPro" id="IPR005119">
    <property type="entry name" value="LysR_subst-bd"/>
</dbReference>
<evidence type="ECO:0000259" key="6">
    <source>
        <dbReference type="PROSITE" id="PS50931"/>
    </source>
</evidence>
<dbReference type="FunFam" id="1.10.10.10:FF:000038">
    <property type="entry name" value="Glycine cleavage system transcriptional activator"/>
    <property type="match status" value="1"/>
</dbReference>
<proteinExistence type="inferred from homology"/>
<reference evidence="7 8" key="1">
    <citation type="submission" date="2018-10" db="EMBL/GenBank/DDBJ databases">
        <authorList>
            <person name="Criscuolo A."/>
        </authorList>
    </citation>
    <scope>NUCLEOTIDE SEQUENCE [LARGE SCALE GENOMIC DNA]</scope>
    <source>
        <strain evidence="7">DnA1</strain>
    </source>
</reference>
<dbReference type="RefSeq" id="WP_124080544.1">
    <property type="nucleotide sequence ID" value="NZ_UWPJ01000024.1"/>
</dbReference>
<evidence type="ECO:0000313" key="7">
    <source>
        <dbReference type="EMBL" id="VCU71081.1"/>
    </source>
</evidence>
<organism evidence="7 8">
    <name type="scientific">Pigmentiphaga humi</name>
    <dbReference type="NCBI Taxonomy" id="2478468"/>
    <lineage>
        <taxon>Bacteria</taxon>
        <taxon>Pseudomonadati</taxon>
        <taxon>Pseudomonadota</taxon>
        <taxon>Betaproteobacteria</taxon>
        <taxon>Burkholderiales</taxon>
        <taxon>Alcaligenaceae</taxon>
        <taxon>Pigmentiphaga</taxon>
    </lineage>
</organism>
<dbReference type="GO" id="GO:0043565">
    <property type="term" value="F:sequence-specific DNA binding"/>
    <property type="evidence" value="ECO:0007669"/>
    <property type="project" value="TreeGrafter"/>
</dbReference>
<dbReference type="Proteomes" id="UP000277294">
    <property type="component" value="Unassembled WGS sequence"/>
</dbReference>
<dbReference type="Gene3D" id="3.40.190.10">
    <property type="entry name" value="Periplasmic binding protein-like II"/>
    <property type="match status" value="2"/>
</dbReference>
<evidence type="ECO:0000256" key="3">
    <source>
        <dbReference type="ARBA" id="ARBA00023125"/>
    </source>
</evidence>
<evidence type="ECO:0000256" key="1">
    <source>
        <dbReference type="ARBA" id="ARBA00009437"/>
    </source>
</evidence>
<feature type="region of interest" description="Disordered" evidence="5">
    <location>
        <begin position="316"/>
        <end position="338"/>
    </location>
</feature>
<protein>
    <submittedName>
        <fullName evidence="7">Glycine cleavage system transcriptional activator</fullName>
    </submittedName>
</protein>
<evidence type="ECO:0000256" key="2">
    <source>
        <dbReference type="ARBA" id="ARBA00023015"/>
    </source>
</evidence>
<dbReference type="GO" id="GO:0003700">
    <property type="term" value="F:DNA-binding transcription factor activity"/>
    <property type="evidence" value="ECO:0007669"/>
    <property type="project" value="InterPro"/>
</dbReference>
<keyword evidence="8" id="KW-1185">Reference proteome</keyword>
<dbReference type="InterPro" id="IPR058163">
    <property type="entry name" value="LysR-type_TF_proteobact-type"/>
</dbReference>
<dbReference type="Gene3D" id="1.10.10.10">
    <property type="entry name" value="Winged helix-like DNA-binding domain superfamily/Winged helix DNA-binding domain"/>
    <property type="match status" value="1"/>
</dbReference>
<dbReference type="PRINTS" id="PR00039">
    <property type="entry name" value="HTHLYSR"/>
</dbReference>
<evidence type="ECO:0000256" key="4">
    <source>
        <dbReference type="ARBA" id="ARBA00023163"/>
    </source>
</evidence>
<name>A0A3P4B599_9BURK</name>
<dbReference type="SUPFAM" id="SSF53850">
    <property type="entry name" value="Periplasmic binding protein-like II"/>
    <property type="match status" value="1"/>
</dbReference>
<dbReference type="SUPFAM" id="SSF46785">
    <property type="entry name" value="Winged helix' DNA-binding domain"/>
    <property type="match status" value="1"/>
</dbReference>
<dbReference type="AlphaFoldDB" id="A0A3P4B599"/>
<dbReference type="Pfam" id="PF00126">
    <property type="entry name" value="HTH_1"/>
    <property type="match status" value="1"/>
</dbReference>
<evidence type="ECO:0000256" key="5">
    <source>
        <dbReference type="SAM" id="MobiDB-lite"/>
    </source>
</evidence>
<dbReference type="CDD" id="cd08432">
    <property type="entry name" value="PBP2_GcdR_TrpI_HvrB_AmpR_like"/>
    <property type="match status" value="1"/>
</dbReference>
<dbReference type="PROSITE" id="PS50931">
    <property type="entry name" value="HTH_LYSR"/>
    <property type="match status" value="1"/>
</dbReference>
<dbReference type="InterPro" id="IPR000847">
    <property type="entry name" value="LysR_HTH_N"/>
</dbReference>
<keyword evidence="4" id="KW-0804">Transcription</keyword>
<accession>A0A3P4B599</accession>
<dbReference type="EMBL" id="UWPJ01000024">
    <property type="protein sequence ID" value="VCU71081.1"/>
    <property type="molecule type" value="Genomic_DNA"/>
</dbReference>
<keyword evidence="3" id="KW-0238">DNA-binding</keyword>
<dbReference type="PANTHER" id="PTHR30537:SF26">
    <property type="entry name" value="GLYCINE CLEAVAGE SYSTEM TRANSCRIPTIONAL ACTIVATOR"/>
    <property type="match status" value="1"/>
</dbReference>
<dbReference type="PANTHER" id="PTHR30537">
    <property type="entry name" value="HTH-TYPE TRANSCRIPTIONAL REGULATOR"/>
    <property type="match status" value="1"/>
</dbReference>
<dbReference type="InterPro" id="IPR036390">
    <property type="entry name" value="WH_DNA-bd_sf"/>
</dbReference>
<comment type="similarity">
    <text evidence="1">Belongs to the LysR transcriptional regulatory family.</text>
</comment>
<sequence>MPQRLPPLLALRAFEAAGRLLSFTLAAQELHLTQGAISRQVRLLEDFLKQKLFIRLTRRVELTEAGSKYLESIQQALGIVADATRKCLAESHRILTIDVLPTLGAYWLMPRLAHFNELHPDVEVHVISSIEPANLKNRGADMAIRVGRFPGKRYGPLCPRIDLELAASWNEVEAYPLFDDILVPVLSRALAEQAGPVRHPRDLLQFRLLNNATRKNAWKDWFFCHGISLPEDGEMLDYGHFFMTLQAAKEGKGVALVPSVICDNLPESDGLICPVDAPVVSAGEYHLLVRTSAQGDPAVAALRDWLLSQATGAAAPHVAAPRSETAGQTGENDSIASL</sequence>
<feature type="compositionally biased region" description="Polar residues" evidence="5">
    <location>
        <begin position="325"/>
        <end position="338"/>
    </location>
</feature>
<dbReference type="Pfam" id="PF03466">
    <property type="entry name" value="LysR_substrate"/>
    <property type="match status" value="1"/>
</dbReference>
<dbReference type="OrthoDB" id="9178397at2"/>